<dbReference type="InterPro" id="IPR010930">
    <property type="entry name" value="Flg_bb/hook_C_dom"/>
</dbReference>
<dbReference type="RefSeq" id="WP_377835523.1">
    <property type="nucleotide sequence ID" value="NZ_JBHRSK010000026.1"/>
</dbReference>
<evidence type="ECO:0000256" key="5">
    <source>
        <dbReference type="SAM" id="MobiDB-lite"/>
    </source>
</evidence>
<keyword evidence="9" id="KW-0969">Cilium</keyword>
<feature type="domain" description="Flagellar basal body rod protein N-terminal" evidence="6">
    <location>
        <begin position="7"/>
        <end position="37"/>
    </location>
</feature>
<feature type="domain" description="Flagellar basal-body/hook protein C-terminal" evidence="7">
    <location>
        <begin position="387"/>
        <end position="431"/>
    </location>
</feature>
<reference evidence="10" key="1">
    <citation type="journal article" date="2019" name="Int. J. Syst. Evol. Microbiol.">
        <title>The Global Catalogue of Microorganisms (GCM) 10K type strain sequencing project: providing services to taxonomists for standard genome sequencing and annotation.</title>
        <authorList>
            <consortium name="The Broad Institute Genomics Platform"/>
            <consortium name="The Broad Institute Genome Sequencing Center for Infectious Disease"/>
            <person name="Wu L."/>
            <person name="Ma J."/>
        </authorList>
    </citation>
    <scope>NUCLEOTIDE SEQUENCE [LARGE SCALE GENOMIC DNA]</scope>
    <source>
        <strain evidence="10">KCTC 62192</strain>
    </source>
</reference>
<dbReference type="NCBIfam" id="TIGR03506">
    <property type="entry name" value="FlgEFG_subfam"/>
    <property type="match status" value="1"/>
</dbReference>
<gene>
    <name evidence="9" type="ORF">ACFOES_20585</name>
</gene>
<evidence type="ECO:0000313" key="10">
    <source>
        <dbReference type="Proteomes" id="UP001595443"/>
    </source>
</evidence>
<name>A0ABV7AM52_9RHOB</name>
<dbReference type="InterPro" id="IPR001444">
    <property type="entry name" value="Flag_bb_rod_N"/>
</dbReference>
<evidence type="ECO:0000256" key="2">
    <source>
        <dbReference type="ARBA" id="ARBA00009677"/>
    </source>
</evidence>
<dbReference type="InterPro" id="IPR037925">
    <property type="entry name" value="FlgE/F/G-like"/>
</dbReference>
<dbReference type="Pfam" id="PF00460">
    <property type="entry name" value="Flg_bb_rod"/>
    <property type="match status" value="1"/>
</dbReference>
<dbReference type="Pfam" id="PF22692">
    <property type="entry name" value="LlgE_F_G_D1"/>
    <property type="match status" value="1"/>
</dbReference>
<comment type="caution">
    <text evidence="9">The sequence shown here is derived from an EMBL/GenBank/DDBJ whole genome shotgun (WGS) entry which is preliminary data.</text>
</comment>
<feature type="domain" description="Flagellar hook protein FlgE/F/G-like D1" evidence="8">
    <location>
        <begin position="82"/>
        <end position="151"/>
    </location>
</feature>
<keyword evidence="9" id="KW-0282">Flagellum</keyword>
<dbReference type="InterPro" id="IPR053967">
    <property type="entry name" value="LlgE_F_G-like_D1"/>
</dbReference>
<comment type="function">
    <text evidence="4">A flexible structure which links the flagellar filament to the drive apparatus in the basal body.</text>
</comment>
<dbReference type="InterPro" id="IPR020013">
    <property type="entry name" value="Flagellar_FlgE/F/G"/>
</dbReference>
<sequence>MSISSALQTAVSGLFANSTAVGRISENIANANTDGYKRRFAQMVTTTAAGSEYAPSGVMAVTGTSVTQGGALNPSSSVTDMAIDGNGFFIVSSAPNDPVQSHYMLTRAGSFVPDGNGNLVNSAGYYLAGYQYDPNGSLGQVDRSSFSGMNTVNVSNARIDPSATTTVNPHGNLPSQETGQTPPGAAFTSSTEFYDALGAPGRLQFSWQPTATDNQWVVTVSDDAGVTYGDVTVDFNDSGANAGTPALYSNINNTAPAPAAFAFNAATGTATLTINNGAVPQTIDVAFGAPGTSDGMTQFAGDFTPQTFDKDGSGVGNLTRVEIDDKGNLNGVFDNGMRKALYQIPVGHVDNPDGLITADGNAYKLSNNSGVYSNFEANTGPVGGIASNALEGSNVDIAQELSDLIRTQRAYSTNAKVVTTMDDMLSQTTQLKR</sequence>
<dbReference type="PANTHER" id="PTHR30435:SF1">
    <property type="entry name" value="FLAGELLAR HOOK PROTEIN FLGE"/>
    <property type="match status" value="1"/>
</dbReference>
<evidence type="ECO:0000259" key="7">
    <source>
        <dbReference type="Pfam" id="PF06429"/>
    </source>
</evidence>
<dbReference type="PANTHER" id="PTHR30435">
    <property type="entry name" value="FLAGELLAR PROTEIN"/>
    <property type="match status" value="1"/>
</dbReference>
<proteinExistence type="inferred from homology"/>
<comment type="similarity">
    <text evidence="2 4">Belongs to the flagella basal body rod proteins family.</text>
</comment>
<keyword evidence="3 4" id="KW-0975">Bacterial flagellum</keyword>
<evidence type="ECO:0000313" key="9">
    <source>
        <dbReference type="EMBL" id="MFC2970501.1"/>
    </source>
</evidence>
<keyword evidence="9" id="KW-0966">Cell projection</keyword>
<dbReference type="Proteomes" id="UP001595443">
    <property type="component" value="Unassembled WGS sequence"/>
</dbReference>
<keyword evidence="10" id="KW-1185">Reference proteome</keyword>
<dbReference type="Pfam" id="PF06429">
    <property type="entry name" value="Flg_bbr_C"/>
    <property type="match status" value="1"/>
</dbReference>
<evidence type="ECO:0000256" key="3">
    <source>
        <dbReference type="ARBA" id="ARBA00023143"/>
    </source>
</evidence>
<evidence type="ECO:0000256" key="4">
    <source>
        <dbReference type="RuleBase" id="RU362116"/>
    </source>
</evidence>
<feature type="region of interest" description="Disordered" evidence="5">
    <location>
        <begin position="162"/>
        <end position="184"/>
    </location>
</feature>
<dbReference type="SUPFAM" id="SSF117143">
    <property type="entry name" value="Flagellar hook protein flgE"/>
    <property type="match status" value="1"/>
</dbReference>
<protein>
    <recommendedName>
        <fullName evidence="4">Flagellar hook protein FlgE</fullName>
    </recommendedName>
</protein>
<comment type="subcellular location">
    <subcellularLocation>
        <location evidence="1 4">Bacterial flagellum basal body</location>
    </subcellularLocation>
</comment>
<evidence type="ECO:0000259" key="6">
    <source>
        <dbReference type="Pfam" id="PF00460"/>
    </source>
</evidence>
<evidence type="ECO:0000256" key="1">
    <source>
        <dbReference type="ARBA" id="ARBA00004117"/>
    </source>
</evidence>
<accession>A0ABV7AM52</accession>
<dbReference type="EMBL" id="JBHRSK010000026">
    <property type="protein sequence ID" value="MFC2970501.1"/>
    <property type="molecule type" value="Genomic_DNA"/>
</dbReference>
<organism evidence="9 10">
    <name type="scientific">Acidimangrovimonas pyrenivorans</name>
    <dbReference type="NCBI Taxonomy" id="2030798"/>
    <lineage>
        <taxon>Bacteria</taxon>
        <taxon>Pseudomonadati</taxon>
        <taxon>Pseudomonadota</taxon>
        <taxon>Alphaproteobacteria</taxon>
        <taxon>Rhodobacterales</taxon>
        <taxon>Paracoccaceae</taxon>
        <taxon>Acidimangrovimonas</taxon>
    </lineage>
</organism>
<evidence type="ECO:0000259" key="8">
    <source>
        <dbReference type="Pfam" id="PF22692"/>
    </source>
</evidence>